<dbReference type="GO" id="GO:0090549">
    <property type="term" value="P:response to carbon starvation"/>
    <property type="evidence" value="ECO:0007669"/>
    <property type="project" value="EnsemblFungi"/>
</dbReference>
<dbReference type="SFLD" id="SFLDG01132">
    <property type="entry name" value="C1.5.3:_5'-Nucleotidase_Like"/>
    <property type="match status" value="1"/>
</dbReference>
<dbReference type="Gene3D" id="3.40.50.1000">
    <property type="entry name" value="HAD superfamily/HAD-like"/>
    <property type="match status" value="1"/>
</dbReference>
<proteinExistence type="predicted"/>
<dbReference type="NCBIfam" id="TIGR01993">
    <property type="entry name" value="Pyr-5-nucltdase"/>
    <property type="match status" value="1"/>
</dbReference>
<dbReference type="InterPro" id="IPR036412">
    <property type="entry name" value="HAD-like_sf"/>
</dbReference>
<organism evidence="1 2">
    <name type="scientific">Naumovozyma castellii</name>
    <name type="common">Yeast</name>
    <name type="synonym">Saccharomyces castellii</name>
    <dbReference type="NCBI Taxonomy" id="27288"/>
    <lineage>
        <taxon>Eukaryota</taxon>
        <taxon>Fungi</taxon>
        <taxon>Dikarya</taxon>
        <taxon>Ascomycota</taxon>
        <taxon>Saccharomycotina</taxon>
        <taxon>Saccharomycetes</taxon>
        <taxon>Saccharomycetales</taxon>
        <taxon>Saccharomycetaceae</taxon>
        <taxon>Naumovozyma</taxon>
    </lineage>
</organism>
<reference key="2">
    <citation type="submission" date="2011-08" db="EMBL/GenBank/DDBJ databases">
        <title>Genome sequence of Naumovozyma castellii.</title>
        <authorList>
            <person name="Gordon J.L."/>
            <person name="Armisen D."/>
            <person name="Proux-Wera E."/>
            <person name="OhEigeartaigh S.S."/>
            <person name="Byrne K.P."/>
            <person name="Wolfe K.H."/>
        </authorList>
    </citation>
    <scope>NUCLEOTIDE SEQUENCE</scope>
    <source>
        <strain>Type strain:CBS 4309</strain>
    </source>
</reference>
<dbReference type="PANTHER" id="PTHR47438">
    <property type="entry name" value="PHOSPHATE METABOLISM PROTEIN 8-RELATED"/>
    <property type="match status" value="1"/>
</dbReference>
<dbReference type="GO" id="GO:0006206">
    <property type="term" value="P:pyrimidine nucleobase metabolic process"/>
    <property type="evidence" value="ECO:0007669"/>
    <property type="project" value="TreeGrafter"/>
</dbReference>
<dbReference type="SUPFAM" id="SSF56784">
    <property type="entry name" value="HAD-like"/>
    <property type="match status" value="1"/>
</dbReference>
<dbReference type="GeneID" id="96904511"/>
<dbReference type="STRING" id="1064592.G0VH92"/>
<dbReference type="HOGENOM" id="CLU_059493_0_1_1"/>
<evidence type="ECO:0000313" key="2">
    <source>
        <dbReference type="Proteomes" id="UP000001640"/>
    </source>
</evidence>
<dbReference type="InterPro" id="IPR023214">
    <property type="entry name" value="HAD_sf"/>
</dbReference>
<dbReference type="Pfam" id="PF00702">
    <property type="entry name" value="Hydrolase"/>
    <property type="match status" value="1"/>
</dbReference>
<dbReference type="AlphaFoldDB" id="G0VH92"/>
<dbReference type="GO" id="GO:0052642">
    <property type="term" value="F:lysophosphatidic acid phosphatase activity"/>
    <property type="evidence" value="ECO:0007669"/>
    <property type="project" value="EnsemblFungi"/>
</dbReference>
<dbReference type="InterPro" id="IPR052791">
    <property type="entry name" value="SSM1_domain"/>
</dbReference>
<dbReference type="Gene3D" id="1.10.150.450">
    <property type="match status" value="1"/>
</dbReference>
<dbReference type="OrthoDB" id="1065058at2759"/>
<dbReference type="GO" id="GO:0009166">
    <property type="term" value="P:nucleotide catabolic process"/>
    <property type="evidence" value="ECO:0007669"/>
    <property type="project" value="EnsemblFungi"/>
</dbReference>
<accession>G0VH92</accession>
<name>G0VH92_NAUCA</name>
<dbReference type="GO" id="GO:0070328">
    <property type="term" value="P:triglyceride homeostasis"/>
    <property type="evidence" value="ECO:0007669"/>
    <property type="project" value="EnsemblFungi"/>
</dbReference>
<dbReference type="GO" id="GO:0008252">
    <property type="term" value="F:nucleotidase activity"/>
    <property type="evidence" value="ECO:0007669"/>
    <property type="project" value="EnsemblFungi"/>
</dbReference>
<dbReference type="KEGG" id="ncs:NCAS_0F03810"/>
<dbReference type="Proteomes" id="UP000001640">
    <property type="component" value="Chromosome 6"/>
</dbReference>
<reference evidence="1 2" key="1">
    <citation type="journal article" date="2011" name="Proc. Natl. Acad. Sci. U.S.A.">
        <title>Evolutionary erosion of yeast sex chromosomes by mating-type switching accidents.</title>
        <authorList>
            <person name="Gordon J.L."/>
            <person name="Armisen D."/>
            <person name="Proux-Wera E."/>
            <person name="Oheigeartaigh S.S."/>
            <person name="Byrne K.P."/>
            <person name="Wolfe K.H."/>
        </authorList>
    </citation>
    <scope>NUCLEOTIDE SEQUENCE [LARGE SCALE GENOMIC DNA]</scope>
    <source>
        <strain evidence="2">ATCC 76901 / BCRC 22586 / CBS 4309 / NBRC 1992 / NRRL Y-12630</strain>
    </source>
</reference>
<dbReference type="SFLD" id="SFLDG01129">
    <property type="entry name" value="C1.5:_HAD__Beta-PGM__Phosphata"/>
    <property type="match status" value="1"/>
</dbReference>
<dbReference type="RefSeq" id="XP_003677218.1">
    <property type="nucleotide sequence ID" value="XM_003677170.1"/>
</dbReference>
<dbReference type="InterPro" id="IPR010237">
    <property type="entry name" value="Pyr-5-nucltdase"/>
</dbReference>
<gene>
    <name evidence="1" type="primary">NCAS0F03810</name>
    <name evidence="1" type="ordered locus">NCAS_0F03810</name>
</gene>
<protein>
    <recommendedName>
        <fullName evidence="3">Pyrimidine 5'-nucleotidase</fullName>
    </recommendedName>
</protein>
<dbReference type="PANTHER" id="PTHR47438:SF1">
    <property type="entry name" value="PHOSPHATE METABOLISM PROTEIN 8-RELATED"/>
    <property type="match status" value="1"/>
</dbReference>
<keyword evidence="2" id="KW-1185">Reference proteome</keyword>
<dbReference type="GO" id="GO:0016036">
    <property type="term" value="P:cellular response to phosphate starvation"/>
    <property type="evidence" value="ECO:0007669"/>
    <property type="project" value="EnsemblFungi"/>
</dbReference>
<dbReference type="SFLD" id="SFLDS00003">
    <property type="entry name" value="Haloacid_Dehalogenase"/>
    <property type="match status" value="1"/>
</dbReference>
<dbReference type="EMBL" id="HE576757">
    <property type="protein sequence ID" value="CCC70865.1"/>
    <property type="molecule type" value="Genomic_DNA"/>
</dbReference>
<sequence length="305" mass="35270">MTISTDSETEYRKEIQRQLDLNHSHLQSIEQNPHSQIRFEVDLSDAELSSRGCSPDAKIFFFDIDNTLYSSSKHINELMRHAILKFFENELGVNCTKAAKLIDSYYQVYGLAIAGIIKDFHVDPLEYNKFVDDALPLQDILKPDLQLRRVLLSLRESGYFDKFWLFTNAYKDHAIRVVKILGVADLFDGITYCDYTKLKFGKNHSVMCKPNPQYYQLAKLQSGLPKFENAWLVDDSWNNIKTAMELGFDKCFFLTDDVKTYQQYDRGQLSVINDILNVPTHVENAKVQQQDNIPKPIPIPIPMIN</sequence>
<evidence type="ECO:0008006" key="3">
    <source>
        <dbReference type="Google" id="ProtNLM"/>
    </source>
</evidence>
<dbReference type="eggNOG" id="KOG3109">
    <property type="taxonomic scope" value="Eukaryota"/>
</dbReference>
<evidence type="ECO:0000313" key="1">
    <source>
        <dbReference type="EMBL" id="CCC70865.1"/>
    </source>
</evidence>
<dbReference type="OMA" id="WEANEKS"/>
<dbReference type="InParanoid" id="G0VH92"/>